<protein>
    <submittedName>
        <fullName evidence="2">Amidohydrolase</fullName>
    </submittedName>
</protein>
<dbReference type="RefSeq" id="WP_200318488.1">
    <property type="nucleotide sequence ID" value="NZ_JAENJH010000003.1"/>
</dbReference>
<dbReference type="InterPro" id="IPR051781">
    <property type="entry name" value="Metallo-dep_Hydrolase"/>
</dbReference>
<dbReference type="SUPFAM" id="SSF51338">
    <property type="entry name" value="Composite domain of metallo-dependent hydrolases"/>
    <property type="match status" value="1"/>
</dbReference>
<dbReference type="EMBL" id="JAENJH010000003">
    <property type="protein sequence ID" value="MBK1785432.1"/>
    <property type="molecule type" value="Genomic_DNA"/>
</dbReference>
<keyword evidence="3" id="KW-1185">Reference proteome</keyword>
<dbReference type="Gene3D" id="2.30.40.10">
    <property type="entry name" value="Urease, subunit C, domain 1"/>
    <property type="match status" value="1"/>
</dbReference>
<dbReference type="Pfam" id="PF01979">
    <property type="entry name" value="Amidohydro_1"/>
    <property type="match status" value="1"/>
</dbReference>
<evidence type="ECO:0000313" key="3">
    <source>
        <dbReference type="Proteomes" id="UP000635245"/>
    </source>
</evidence>
<dbReference type="AlphaFoldDB" id="A0A934QSC9"/>
<reference evidence="2" key="1">
    <citation type="submission" date="2020-12" db="EMBL/GenBank/DDBJ databases">
        <title>Prauserella sp. ASG 168, a novel actinomycete isolated from cave rock.</title>
        <authorList>
            <person name="Suriyachadkun C."/>
        </authorList>
    </citation>
    <scope>NUCLEOTIDE SEQUENCE</scope>
    <source>
        <strain evidence="2">ASG 168</strain>
    </source>
</reference>
<dbReference type="InterPro" id="IPR032466">
    <property type="entry name" value="Metal_Hydrolase"/>
</dbReference>
<comment type="caution">
    <text evidence="2">The sequence shown here is derived from an EMBL/GenBank/DDBJ whole genome shotgun (WGS) entry which is preliminary data.</text>
</comment>
<dbReference type="GO" id="GO:0016810">
    <property type="term" value="F:hydrolase activity, acting on carbon-nitrogen (but not peptide) bonds"/>
    <property type="evidence" value="ECO:0007669"/>
    <property type="project" value="InterPro"/>
</dbReference>
<evidence type="ECO:0000259" key="1">
    <source>
        <dbReference type="Pfam" id="PF01979"/>
    </source>
</evidence>
<evidence type="ECO:0000313" key="2">
    <source>
        <dbReference type="EMBL" id="MBK1785432.1"/>
    </source>
</evidence>
<accession>A0A934QSC9</accession>
<dbReference type="InterPro" id="IPR006680">
    <property type="entry name" value="Amidohydro-rel"/>
</dbReference>
<dbReference type="PANTHER" id="PTHR43135">
    <property type="entry name" value="ALPHA-D-RIBOSE 1-METHYLPHOSPHONATE 5-TRIPHOSPHATE DIPHOSPHATASE"/>
    <property type="match status" value="1"/>
</dbReference>
<organism evidence="2 3">
    <name type="scientific">Prauserella cavernicola</name>
    <dbReference type="NCBI Taxonomy" id="2800127"/>
    <lineage>
        <taxon>Bacteria</taxon>
        <taxon>Bacillati</taxon>
        <taxon>Actinomycetota</taxon>
        <taxon>Actinomycetes</taxon>
        <taxon>Pseudonocardiales</taxon>
        <taxon>Pseudonocardiaceae</taxon>
        <taxon>Prauserella</taxon>
    </lineage>
</organism>
<dbReference type="InterPro" id="IPR011059">
    <property type="entry name" value="Metal-dep_hydrolase_composite"/>
</dbReference>
<gene>
    <name evidence="2" type="ORF">JHE00_13945</name>
</gene>
<dbReference type="Proteomes" id="UP000635245">
    <property type="component" value="Unassembled WGS sequence"/>
</dbReference>
<dbReference type="Gene3D" id="3.20.20.140">
    <property type="entry name" value="Metal-dependent hydrolases"/>
    <property type="match status" value="1"/>
</dbReference>
<feature type="domain" description="Amidohydrolase-related" evidence="1">
    <location>
        <begin position="228"/>
        <end position="375"/>
    </location>
</feature>
<name>A0A934QSC9_9PSEU</name>
<dbReference type="SUPFAM" id="SSF51556">
    <property type="entry name" value="Metallo-dependent hydrolases"/>
    <property type="match status" value="1"/>
</dbReference>
<dbReference type="CDD" id="cd01309">
    <property type="entry name" value="Met_dep_hydrolase_C"/>
    <property type="match status" value="1"/>
</dbReference>
<sequence>MVEAITNGYVVPVDGDPIDGGTVLIDGGKIVAVGPEADVDIPDGATLIDASGAWVLPGFIDAHAHLGVHEDGEGWSGNDTNEMTDPNGARFRAIDGIDPYEVGFDDALAGGVTSVVIKPGSGNPIGGQTVGVKTWGRTVLDMLFAEGISVKSALGENPKRVYGEKNQTPSTRLGVAATLREAFTKARNYVAQREHAIGEGKPFDTDLTLETLAKVLDGELYWDQHTHRADDIVTAVRLAEEFGYKLVVNHGTEGHLIADFLAERDVPVILGPLFTARSKVEVRNRTLRSAGILARAGVRIAITTDHPVIPINFLVYQAAIAVKEGLDPETALRSLTVNPAAMLGLDDRIGALKPGLDADVAIWSGDPLDVMNRAMRVFVRGREVYHFDEATGEGVVADRRYRE</sequence>
<proteinExistence type="predicted"/>
<dbReference type="PANTHER" id="PTHR43135:SF3">
    <property type="entry name" value="ALPHA-D-RIBOSE 1-METHYLPHOSPHONATE 5-TRIPHOSPHATE DIPHOSPHATASE"/>
    <property type="match status" value="1"/>
</dbReference>